<dbReference type="InterPro" id="IPR015946">
    <property type="entry name" value="KH_dom-like_a/b"/>
</dbReference>
<dbReference type="Pfam" id="PF02033">
    <property type="entry name" value="RBFA"/>
    <property type="match status" value="1"/>
</dbReference>
<evidence type="ECO:0000313" key="2">
    <source>
        <dbReference type="EMBL" id="NXR08544.1"/>
    </source>
</evidence>
<name>A0A7L2IAD9_9PICI</name>
<dbReference type="Gene3D" id="3.30.300.20">
    <property type="match status" value="1"/>
</dbReference>
<comment type="caution">
    <text evidence="2">The sequence shown here is derived from an EMBL/GenBank/DDBJ whole genome shotgun (WGS) entry which is preliminary data.</text>
</comment>
<dbReference type="AlphaFoldDB" id="A0A7L2IAD9"/>
<dbReference type="Proteomes" id="UP000536381">
    <property type="component" value="Unassembled WGS sequence"/>
</dbReference>
<dbReference type="GO" id="GO:0006364">
    <property type="term" value="P:rRNA processing"/>
    <property type="evidence" value="ECO:0007669"/>
    <property type="project" value="InterPro"/>
</dbReference>
<keyword evidence="3" id="KW-1185">Reference proteome</keyword>
<dbReference type="OrthoDB" id="418445at2759"/>
<proteinExistence type="predicted"/>
<accession>A0A7L2IAD9</accession>
<dbReference type="PANTHER" id="PTHR14725">
    <property type="entry name" value="RIBOSOME-BINDING FACTOR A, MITOCHONDRIAL-RELATED"/>
    <property type="match status" value="1"/>
</dbReference>
<feature type="non-terminal residue" evidence="2">
    <location>
        <position position="1"/>
    </location>
</feature>
<feature type="non-terminal residue" evidence="2">
    <location>
        <position position="274"/>
    </location>
</feature>
<evidence type="ECO:0000256" key="1">
    <source>
        <dbReference type="SAM" id="MobiDB-lite"/>
    </source>
</evidence>
<dbReference type="SUPFAM" id="SSF89919">
    <property type="entry name" value="Ribosome-binding factor A, RbfA"/>
    <property type="match status" value="1"/>
</dbReference>
<dbReference type="InterPro" id="IPR000238">
    <property type="entry name" value="RbfA"/>
</dbReference>
<dbReference type="PANTHER" id="PTHR14725:SF0">
    <property type="entry name" value="RIBOSOME-BINDING FACTOR A, MITOCHONDRIAL-RELATED"/>
    <property type="match status" value="1"/>
</dbReference>
<gene>
    <name evidence="2" type="primary">Rbfa</name>
    <name evidence="2" type="ORF">SEMFRA_R04480</name>
</gene>
<dbReference type="InterPro" id="IPR039212">
    <property type="entry name" value="RBFA_mitochondrial"/>
</dbReference>
<dbReference type="EMBL" id="VWYK01036928">
    <property type="protein sequence ID" value="NXR08544.1"/>
    <property type="molecule type" value="Genomic_DNA"/>
</dbReference>
<organism evidence="2 3">
    <name type="scientific">Semnornis frantzii</name>
    <dbReference type="NCBI Taxonomy" id="91796"/>
    <lineage>
        <taxon>Eukaryota</taxon>
        <taxon>Metazoa</taxon>
        <taxon>Chordata</taxon>
        <taxon>Craniata</taxon>
        <taxon>Vertebrata</taxon>
        <taxon>Euteleostomi</taxon>
        <taxon>Archelosauria</taxon>
        <taxon>Archosauria</taxon>
        <taxon>Dinosauria</taxon>
        <taxon>Saurischia</taxon>
        <taxon>Theropoda</taxon>
        <taxon>Coelurosauria</taxon>
        <taxon>Aves</taxon>
        <taxon>Neognathae</taxon>
        <taxon>Neoaves</taxon>
        <taxon>Telluraves</taxon>
        <taxon>Coraciimorphae</taxon>
        <taxon>Piciformes</taxon>
        <taxon>Ramphastidae</taxon>
        <taxon>Semnornis</taxon>
    </lineage>
</organism>
<sequence length="274" mass="31050">MFKPTELACAMQEQQKGTRKEDSVRCRVLNSLIHKALADMMTTCEISQELYDLKLDICKATFALPQVSLASNFSACRIYWNPAATMEKESYVERVLQKSAPRIRYLLTSRQIVGNMPPVVFVKDKEGAAVKEVEELLSVADFGPPEEETLPQNDSRELLSPAAQPAEPLLRPSLFGIDHALLHKQIMDYKRLRLSRDTGGSAWTEEQKQQLSKMRKKTKKKTGKPPDDDITPQQYLLGRQEAEHWDDATELVVDCDLEDDLQEEAEELGKALSQ</sequence>
<dbReference type="InterPro" id="IPR023799">
    <property type="entry name" value="RbfA_dom_sf"/>
</dbReference>
<protein>
    <submittedName>
        <fullName evidence="2">RBFA factor</fullName>
    </submittedName>
</protein>
<evidence type="ECO:0000313" key="3">
    <source>
        <dbReference type="Proteomes" id="UP000536381"/>
    </source>
</evidence>
<feature type="region of interest" description="Disordered" evidence="1">
    <location>
        <begin position="198"/>
        <end position="238"/>
    </location>
</feature>
<reference evidence="2 3" key="1">
    <citation type="submission" date="2019-09" db="EMBL/GenBank/DDBJ databases">
        <title>Bird 10,000 Genomes (B10K) Project - Family phase.</title>
        <authorList>
            <person name="Zhang G."/>
        </authorList>
    </citation>
    <scope>NUCLEOTIDE SEQUENCE [LARGE SCALE GENOMIC DNA]</scope>
    <source>
        <strain evidence="2">B10K-DU-001-42</strain>
        <tissue evidence="2">Muscle</tissue>
    </source>
</reference>
<feature type="compositionally biased region" description="Basic residues" evidence="1">
    <location>
        <begin position="213"/>
        <end position="223"/>
    </location>
</feature>